<dbReference type="InterPro" id="IPR045886">
    <property type="entry name" value="ThiF/MoeB/HesA"/>
</dbReference>
<evidence type="ECO:0000256" key="11">
    <source>
        <dbReference type="ARBA" id="ARBA00075328"/>
    </source>
</evidence>
<dbReference type="NCBIfam" id="NF004281">
    <property type="entry name" value="PRK05690.1"/>
    <property type="match status" value="1"/>
</dbReference>
<evidence type="ECO:0000313" key="14">
    <source>
        <dbReference type="EMBL" id="SIT43841.1"/>
    </source>
</evidence>
<evidence type="ECO:0000259" key="13">
    <source>
        <dbReference type="PROSITE" id="PS50206"/>
    </source>
</evidence>
<name>A0A1N7S935_9BURK</name>
<keyword evidence="3" id="KW-0547">Nucleotide-binding</keyword>
<reference evidence="14 15" key="1">
    <citation type="submission" date="2016-12" db="EMBL/GenBank/DDBJ databases">
        <authorList>
            <person name="Song W.-J."/>
            <person name="Kurnit D.M."/>
        </authorList>
    </citation>
    <scope>NUCLEOTIDE SEQUENCE [LARGE SCALE GENOMIC DNA]</scope>
    <source>
        <strain evidence="14 15">STM7296</strain>
    </source>
</reference>
<dbReference type="InterPro" id="IPR000594">
    <property type="entry name" value="ThiF_NAD_FAD-bd"/>
</dbReference>
<protein>
    <recommendedName>
        <fullName evidence="9">Molybdopterin-synthase adenylyltransferase</fullName>
        <ecNumber evidence="8">2.7.7.80</ecNumber>
    </recommendedName>
    <alternativeName>
        <fullName evidence="12">MoaD protein adenylase</fullName>
    </alternativeName>
    <alternativeName>
        <fullName evidence="10">Molybdopterin-converting factor subunit 1 adenylase</fullName>
    </alternativeName>
    <alternativeName>
        <fullName evidence="11">Sulfur carrier protein MoaD adenylyltransferase</fullName>
    </alternativeName>
</protein>
<dbReference type="Gene3D" id="3.40.50.720">
    <property type="entry name" value="NAD(P)-binding Rossmann-like Domain"/>
    <property type="match status" value="1"/>
</dbReference>
<dbReference type="SMART" id="SM00450">
    <property type="entry name" value="RHOD"/>
    <property type="match status" value="1"/>
</dbReference>
<keyword evidence="2 14" id="KW-0808">Transferase</keyword>
<evidence type="ECO:0000256" key="12">
    <source>
        <dbReference type="ARBA" id="ARBA00078531"/>
    </source>
</evidence>
<dbReference type="InterPro" id="IPR012675">
    <property type="entry name" value="Beta-grasp_dom_sf"/>
</dbReference>
<dbReference type="RefSeq" id="WP_094781279.1">
    <property type="nucleotide sequence ID" value="NZ_CYGX02000045.1"/>
</dbReference>
<evidence type="ECO:0000256" key="7">
    <source>
        <dbReference type="ARBA" id="ARBA00063809"/>
    </source>
</evidence>
<dbReference type="InterPro" id="IPR036873">
    <property type="entry name" value="Rhodanese-like_dom_sf"/>
</dbReference>
<comment type="catalytic activity">
    <reaction evidence="5">
        <text>[molybdopterin-synthase sulfur-carrier protein]-C-terminal Gly-Gly + ATP + H(+) = [molybdopterin-synthase sulfur-carrier protein]-C-terminal Gly-Gly-AMP + diphosphate</text>
        <dbReference type="Rhea" id="RHEA:43616"/>
        <dbReference type="Rhea" id="RHEA-COMP:12159"/>
        <dbReference type="Rhea" id="RHEA-COMP:12202"/>
        <dbReference type="ChEBI" id="CHEBI:15378"/>
        <dbReference type="ChEBI" id="CHEBI:30616"/>
        <dbReference type="ChEBI" id="CHEBI:33019"/>
        <dbReference type="ChEBI" id="CHEBI:90618"/>
        <dbReference type="ChEBI" id="CHEBI:90778"/>
        <dbReference type="EC" id="2.7.7.80"/>
    </reaction>
</comment>
<dbReference type="CDD" id="cd00757">
    <property type="entry name" value="ThiF_MoeB_HesA_family"/>
    <property type="match status" value="1"/>
</dbReference>
<dbReference type="GO" id="GO:0005524">
    <property type="term" value="F:ATP binding"/>
    <property type="evidence" value="ECO:0007669"/>
    <property type="project" value="UniProtKB-KW"/>
</dbReference>
<dbReference type="OrthoDB" id="9804286at2"/>
<proteinExistence type="inferred from homology"/>
<evidence type="ECO:0000313" key="15">
    <source>
        <dbReference type="Proteomes" id="UP000187012"/>
    </source>
</evidence>
<evidence type="ECO:0000256" key="6">
    <source>
        <dbReference type="ARBA" id="ARBA00055169"/>
    </source>
</evidence>
<gene>
    <name evidence="14" type="primary">moeZ</name>
    <name evidence="14" type="ORF">BN2475_450098</name>
</gene>
<evidence type="ECO:0000256" key="5">
    <source>
        <dbReference type="ARBA" id="ARBA00052218"/>
    </source>
</evidence>
<comment type="similarity">
    <text evidence="1">Belongs to the HesA/MoeB/ThiF family.</text>
</comment>
<dbReference type="SUPFAM" id="SSF54285">
    <property type="entry name" value="MoaD/ThiS"/>
    <property type="match status" value="1"/>
</dbReference>
<dbReference type="InterPro" id="IPR001763">
    <property type="entry name" value="Rhodanese-like_dom"/>
</dbReference>
<keyword evidence="4" id="KW-0067">ATP-binding</keyword>
<dbReference type="GO" id="GO:0008146">
    <property type="term" value="F:sulfotransferase activity"/>
    <property type="evidence" value="ECO:0007669"/>
    <property type="project" value="TreeGrafter"/>
</dbReference>
<dbReference type="Pfam" id="PF00581">
    <property type="entry name" value="Rhodanese"/>
    <property type="match status" value="1"/>
</dbReference>
<dbReference type="Gene3D" id="3.40.250.10">
    <property type="entry name" value="Rhodanese-like domain"/>
    <property type="match status" value="1"/>
</dbReference>
<evidence type="ECO:0000256" key="10">
    <source>
        <dbReference type="ARBA" id="ARBA00075110"/>
    </source>
</evidence>
<evidence type="ECO:0000256" key="3">
    <source>
        <dbReference type="ARBA" id="ARBA00022741"/>
    </source>
</evidence>
<dbReference type="CDD" id="cd00158">
    <property type="entry name" value="RHOD"/>
    <property type="match status" value="1"/>
</dbReference>
<dbReference type="InterPro" id="IPR035985">
    <property type="entry name" value="Ubiquitin-activating_enz"/>
</dbReference>
<evidence type="ECO:0000256" key="8">
    <source>
        <dbReference type="ARBA" id="ARBA00066884"/>
    </source>
</evidence>
<organism evidence="14 15">
    <name type="scientific">Paraburkholderia ribeironis</name>
    <dbReference type="NCBI Taxonomy" id="1247936"/>
    <lineage>
        <taxon>Bacteria</taxon>
        <taxon>Pseudomonadati</taxon>
        <taxon>Pseudomonadota</taxon>
        <taxon>Betaproteobacteria</taxon>
        <taxon>Burkholderiales</taxon>
        <taxon>Burkholderiaceae</taxon>
        <taxon>Paraburkholderia</taxon>
    </lineage>
</organism>
<evidence type="ECO:0000256" key="1">
    <source>
        <dbReference type="ARBA" id="ARBA00009919"/>
    </source>
</evidence>
<feature type="domain" description="Rhodanese" evidence="13">
    <location>
        <begin position="382"/>
        <end position="470"/>
    </location>
</feature>
<evidence type="ECO:0000256" key="4">
    <source>
        <dbReference type="ARBA" id="ARBA00022840"/>
    </source>
</evidence>
<evidence type="ECO:0000256" key="2">
    <source>
        <dbReference type="ARBA" id="ARBA00022679"/>
    </source>
</evidence>
<dbReference type="PANTHER" id="PTHR10953:SF102">
    <property type="entry name" value="ADENYLYLTRANSFERASE AND SULFURTRANSFERASE MOCS3"/>
    <property type="match status" value="1"/>
</dbReference>
<dbReference type="InterPro" id="IPR016155">
    <property type="entry name" value="Mopterin_synth/thiamin_S_b"/>
</dbReference>
<dbReference type="GO" id="GO:0004792">
    <property type="term" value="F:thiosulfate-cyanide sulfurtransferase activity"/>
    <property type="evidence" value="ECO:0007669"/>
    <property type="project" value="TreeGrafter"/>
</dbReference>
<accession>A0A1N7S935</accession>
<dbReference type="Pfam" id="PF00899">
    <property type="entry name" value="ThiF"/>
    <property type="match status" value="1"/>
</dbReference>
<dbReference type="GO" id="GO:0061605">
    <property type="term" value="F:molybdopterin-synthase adenylyltransferase activity"/>
    <property type="evidence" value="ECO:0007669"/>
    <property type="project" value="UniProtKB-EC"/>
</dbReference>
<dbReference type="PROSITE" id="PS50206">
    <property type="entry name" value="RHODANESE_3"/>
    <property type="match status" value="1"/>
</dbReference>
<dbReference type="FunFam" id="3.40.50.720:FF:000033">
    <property type="entry name" value="Adenylyltransferase and sulfurtransferase MOCS3"/>
    <property type="match status" value="1"/>
</dbReference>
<dbReference type="Proteomes" id="UP000187012">
    <property type="component" value="Unassembled WGS sequence"/>
</dbReference>
<dbReference type="PANTHER" id="PTHR10953">
    <property type="entry name" value="UBIQUITIN-ACTIVATING ENZYME E1"/>
    <property type="match status" value="1"/>
</dbReference>
<dbReference type="EC" id="2.7.7.80" evidence="8"/>
<sequence length="472" mass="51250">MKTVIFPEVLARAAKLSSNRLMGYGGTVGEVISDVCKKHPALNAHLFYDNREFKEHFLLTTKGVLAEPDTPLSGDDEVEIMLATSGGTDPTGLSNEEVQRYVRQITLPHVGRQGQLRLKQAKVLVIGTGGLGSPVSLYLAAVGVGTIGLADFDLVESSNLQRQIVHGYSTLGMPKVDSARQRLLDVNPHIEVRTHQCAVNSENAQDLIGQYDLVVDGTDNFASRYLVNAVCVKQNKPLVFGAINRFDRQISVFNLNGGPCYQCLFSKNPPPELSPSCNAGGVIGVLPGVVGLLQATEAVKVVLGIGESLAGRLLRFDALRMAFDEVKFGRRSHCPACGVASTNAPSVSDDEQACQSAPVLSERLEAHRYIDPNGLHQIIVRGGEGYALLDVRDANELEVCRLPGILNIPLSDLDDRIAELDVSRRYIVVCYAGVRAERAAVRLMGAGFDKVQVLDGGMKRWARDVERDMPMY</sequence>
<comment type="subunit">
    <text evidence="7">Homodimer. Forms a stable heterotetrameric complex of 2 MoeB and 2 MoaD during adenylation of MoaD.</text>
</comment>
<dbReference type="CDD" id="cd17040">
    <property type="entry name" value="Ubl_MoaD_like"/>
    <property type="match status" value="1"/>
</dbReference>
<keyword evidence="14" id="KW-0548">Nucleotidyltransferase</keyword>
<comment type="function">
    <text evidence="6">Catalyzes the adenylation by ATP of the carboxyl group of the C-terminal glycine of sulfur carrier protein MoaD.</text>
</comment>
<dbReference type="Gene3D" id="3.10.20.30">
    <property type="match status" value="1"/>
</dbReference>
<dbReference type="AlphaFoldDB" id="A0A1N7S935"/>
<dbReference type="STRING" id="1247936.BN2475_450098"/>
<dbReference type="GO" id="GO:0008641">
    <property type="term" value="F:ubiquitin-like modifier activating enzyme activity"/>
    <property type="evidence" value="ECO:0007669"/>
    <property type="project" value="InterPro"/>
</dbReference>
<dbReference type="GO" id="GO:0005829">
    <property type="term" value="C:cytosol"/>
    <property type="evidence" value="ECO:0007669"/>
    <property type="project" value="TreeGrafter"/>
</dbReference>
<dbReference type="EMBL" id="CYGX02000045">
    <property type="protein sequence ID" value="SIT43841.1"/>
    <property type="molecule type" value="Genomic_DNA"/>
</dbReference>
<evidence type="ECO:0000256" key="9">
    <source>
        <dbReference type="ARBA" id="ARBA00073635"/>
    </source>
</evidence>
<dbReference type="SUPFAM" id="SSF69572">
    <property type="entry name" value="Activating enzymes of the ubiquitin-like proteins"/>
    <property type="match status" value="1"/>
</dbReference>
<keyword evidence="15" id="KW-1185">Reference proteome</keyword>